<dbReference type="PANTHER" id="PTHR12770">
    <property type="entry name" value="RUS1 FAMILY PROTEIN C16ORF58"/>
    <property type="match status" value="1"/>
</dbReference>
<evidence type="ECO:0000313" key="3">
    <source>
        <dbReference type="EMBL" id="KAJ3053271.1"/>
    </source>
</evidence>
<protein>
    <recommendedName>
        <fullName evidence="2">Root UVB sensitive protein C-terminal domain-containing protein</fullName>
    </recommendedName>
</protein>
<name>A0AAD5SFH3_9FUNG</name>
<feature type="domain" description="Root UVB sensitive protein C-terminal" evidence="2">
    <location>
        <begin position="64"/>
        <end position="178"/>
    </location>
</feature>
<keyword evidence="4" id="KW-1185">Reference proteome</keyword>
<dbReference type="Proteomes" id="UP001212841">
    <property type="component" value="Unassembled WGS sequence"/>
</dbReference>
<evidence type="ECO:0000259" key="2">
    <source>
        <dbReference type="Pfam" id="PF24160"/>
    </source>
</evidence>
<evidence type="ECO:0000256" key="1">
    <source>
        <dbReference type="SAM" id="MobiDB-lite"/>
    </source>
</evidence>
<dbReference type="EMBL" id="JADGJD010000222">
    <property type="protein sequence ID" value="KAJ3053271.1"/>
    <property type="molecule type" value="Genomic_DNA"/>
</dbReference>
<dbReference type="Pfam" id="PF24160">
    <property type="entry name" value="UVB_sens_C"/>
    <property type="match status" value="1"/>
</dbReference>
<reference evidence="3" key="1">
    <citation type="submission" date="2020-05" db="EMBL/GenBank/DDBJ databases">
        <title>Phylogenomic resolution of chytrid fungi.</title>
        <authorList>
            <person name="Stajich J.E."/>
            <person name="Amses K."/>
            <person name="Simmons R."/>
            <person name="Seto K."/>
            <person name="Myers J."/>
            <person name="Bonds A."/>
            <person name="Quandt C.A."/>
            <person name="Barry K."/>
            <person name="Liu P."/>
            <person name="Grigoriev I."/>
            <person name="Longcore J.E."/>
            <person name="James T.Y."/>
        </authorList>
    </citation>
    <scope>NUCLEOTIDE SEQUENCE</scope>
    <source>
        <strain evidence="3">JEL0318</strain>
    </source>
</reference>
<organism evidence="3 4">
    <name type="scientific">Rhizophlyctis rosea</name>
    <dbReference type="NCBI Taxonomy" id="64517"/>
    <lineage>
        <taxon>Eukaryota</taxon>
        <taxon>Fungi</taxon>
        <taxon>Fungi incertae sedis</taxon>
        <taxon>Chytridiomycota</taxon>
        <taxon>Chytridiomycota incertae sedis</taxon>
        <taxon>Chytridiomycetes</taxon>
        <taxon>Rhizophlyctidales</taxon>
        <taxon>Rhizophlyctidaceae</taxon>
        <taxon>Rhizophlyctis</taxon>
    </lineage>
</organism>
<dbReference type="PANTHER" id="PTHR12770:SF31">
    <property type="entry name" value="RUS FAMILY MEMBER 1"/>
    <property type="match status" value="1"/>
</dbReference>
<evidence type="ECO:0000313" key="4">
    <source>
        <dbReference type="Proteomes" id="UP001212841"/>
    </source>
</evidence>
<gene>
    <name evidence="3" type="ORF">HK097_004663</name>
</gene>
<comment type="caution">
    <text evidence="3">The sequence shown here is derived from an EMBL/GenBank/DDBJ whole genome shotgun (WGS) entry which is preliminary data.</text>
</comment>
<proteinExistence type="predicted"/>
<feature type="region of interest" description="Disordered" evidence="1">
    <location>
        <begin position="188"/>
        <end position="207"/>
    </location>
</feature>
<accession>A0AAD5SFH3</accession>
<dbReference type="AlphaFoldDB" id="A0AAD5SFH3"/>
<dbReference type="InterPro" id="IPR006968">
    <property type="entry name" value="RUS_fam"/>
</dbReference>
<sequence>MGPVHFAMTLALLNAARFEVLNQTKLTLISRQFVKQGDVPGMDGLKPHERWFGEWIKPGEDVPNLKLGIPVGKAFLQSEKLEMALSVLKNDNYLLSYNTSSRTACIVLHKSAGANDIIKAILHSIKLDHDIRQLDSNDALSTEELKSLLQSSHSWTKEKFPKFVAELDAKDWESDAVFWGDTGSRVEWDRGTEDLEGDATAAKPKSE</sequence>
<dbReference type="InterPro" id="IPR055412">
    <property type="entry name" value="UVB_sens_C"/>
</dbReference>